<name>A0A815AWC8_9BILA</name>
<feature type="transmembrane region" description="Helical" evidence="1">
    <location>
        <begin position="83"/>
        <end position="105"/>
    </location>
</feature>
<organism evidence="2 3">
    <name type="scientific">Rotaria magnacalcarata</name>
    <dbReference type="NCBI Taxonomy" id="392030"/>
    <lineage>
        <taxon>Eukaryota</taxon>
        <taxon>Metazoa</taxon>
        <taxon>Spiralia</taxon>
        <taxon>Gnathifera</taxon>
        <taxon>Rotifera</taxon>
        <taxon>Eurotatoria</taxon>
        <taxon>Bdelloidea</taxon>
        <taxon>Philodinida</taxon>
        <taxon>Philodinidae</taxon>
        <taxon>Rotaria</taxon>
    </lineage>
</organism>
<reference evidence="2" key="1">
    <citation type="submission" date="2021-02" db="EMBL/GenBank/DDBJ databases">
        <authorList>
            <person name="Nowell W R."/>
        </authorList>
    </citation>
    <scope>NUCLEOTIDE SEQUENCE</scope>
</reference>
<comment type="caution">
    <text evidence="2">The sequence shown here is derived from an EMBL/GenBank/DDBJ whole genome shotgun (WGS) entry which is preliminary data.</text>
</comment>
<evidence type="ECO:0000256" key="1">
    <source>
        <dbReference type="SAM" id="Phobius"/>
    </source>
</evidence>
<evidence type="ECO:0000313" key="2">
    <source>
        <dbReference type="EMBL" id="CAF1262698.1"/>
    </source>
</evidence>
<sequence>MSRTFNRLHMIADSRFFMLITRAMNRNRVVPLSADSRMSSARSSWSSASIVSSVDLKSPEPEVKNQDSQALEAINSTVCSRKLLTSLITLLVLLILIGIVLGVVIPLKLMQNSSITVTVSTVTTTTKI</sequence>
<dbReference type="EMBL" id="CAJNOW010000181">
    <property type="protein sequence ID" value="CAF1262698.1"/>
    <property type="molecule type" value="Genomic_DNA"/>
</dbReference>
<gene>
    <name evidence="2" type="ORF">KQP761_LOCUS2880</name>
</gene>
<proteinExistence type="predicted"/>
<keyword evidence="1" id="KW-1133">Transmembrane helix</keyword>
<keyword evidence="1" id="KW-0812">Transmembrane</keyword>
<protein>
    <submittedName>
        <fullName evidence="2">Uncharacterized protein</fullName>
    </submittedName>
</protein>
<accession>A0A815AWC8</accession>
<dbReference type="Proteomes" id="UP000663834">
    <property type="component" value="Unassembled WGS sequence"/>
</dbReference>
<dbReference type="AlphaFoldDB" id="A0A815AWC8"/>
<evidence type="ECO:0000313" key="3">
    <source>
        <dbReference type="Proteomes" id="UP000663834"/>
    </source>
</evidence>
<dbReference type="OrthoDB" id="10068541at2759"/>
<keyword evidence="1" id="KW-0472">Membrane</keyword>